<dbReference type="SUPFAM" id="SSF102114">
    <property type="entry name" value="Radical SAM enzymes"/>
    <property type="match status" value="1"/>
</dbReference>
<evidence type="ECO:0000259" key="1">
    <source>
        <dbReference type="PROSITE" id="PS51918"/>
    </source>
</evidence>
<dbReference type="SFLD" id="SFLDG01082">
    <property type="entry name" value="B12-binding_domain_containing"/>
    <property type="match status" value="1"/>
</dbReference>
<name>A0ABS7DRT0_9FIRM</name>
<accession>A0ABS7DRT0</accession>
<dbReference type="Pfam" id="PF04055">
    <property type="entry name" value="Radical_SAM"/>
    <property type="match status" value="1"/>
</dbReference>
<evidence type="ECO:0000313" key="3">
    <source>
        <dbReference type="Proteomes" id="UP000719942"/>
    </source>
</evidence>
<dbReference type="InterPro" id="IPR006638">
    <property type="entry name" value="Elp3/MiaA/NifB-like_rSAM"/>
</dbReference>
<dbReference type="SFLD" id="SFLDS00029">
    <property type="entry name" value="Radical_SAM"/>
    <property type="match status" value="1"/>
</dbReference>
<feature type="domain" description="Radical SAM core" evidence="1">
    <location>
        <begin position="253"/>
        <end position="490"/>
    </location>
</feature>
<dbReference type="RefSeq" id="WP_219966422.1">
    <property type="nucleotide sequence ID" value="NZ_JAGFNZ010000007.1"/>
</dbReference>
<evidence type="ECO:0000313" key="2">
    <source>
        <dbReference type="EMBL" id="MBW7574017.1"/>
    </source>
</evidence>
<reference evidence="2 3" key="1">
    <citation type="submission" date="2021-03" db="EMBL/GenBank/DDBJ databases">
        <title>Caproiciproducens sp. nov. isolated from feces of cow.</title>
        <authorList>
            <person name="Choi J.-Y."/>
        </authorList>
    </citation>
    <scope>NUCLEOTIDE SEQUENCE [LARGE SCALE GENOMIC DNA]</scope>
    <source>
        <strain evidence="2 3">AGMB10547</strain>
    </source>
</reference>
<keyword evidence="3" id="KW-1185">Reference proteome</keyword>
<gene>
    <name evidence="2" type="ORF">J5W02_14480</name>
</gene>
<dbReference type="Proteomes" id="UP000719942">
    <property type="component" value="Unassembled WGS sequence"/>
</dbReference>
<dbReference type="InterPro" id="IPR058240">
    <property type="entry name" value="rSAM_sf"/>
</dbReference>
<dbReference type="NCBIfam" id="TIGR03960">
    <property type="entry name" value="rSAM_fuse_unch"/>
    <property type="match status" value="1"/>
</dbReference>
<proteinExistence type="predicted"/>
<dbReference type="EMBL" id="JAGFNZ010000007">
    <property type="protein sequence ID" value="MBW7574017.1"/>
    <property type="molecule type" value="Genomic_DNA"/>
</dbReference>
<dbReference type="Gene3D" id="3.80.30.20">
    <property type="entry name" value="tm_1862 like domain"/>
    <property type="match status" value="1"/>
</dbReference>
<protein>
    <submittedName>
        <fullName evidence="2">TIGR03960 family B12-binding radical SAM protein</fullName>
    </submittedName>
</protein>
<dbReference type="CDD" id="cd01335">
    <property type="entry name" value="Radical_SAM"/>
    <property type="match status" value="1"/>
</dbReference>
<dbReference type="InterPro" id="IPR023862">
    <property type="entry name" value="CHP03960_rSAM"/>
</dbReference>
<sequence length="618" mass="70280">MVNKKIEKLLANVQKPGRYVGGELNCVMKHADEVDVRFAFCFPDIYEVGMSHLGLKILYSQLNTVPYVWCERVFAPWVDMEEEMRKNGVPLYALESGDSVCDFDIIGFTLQYELSYTNILNMLDLAGVPLKASDRHSLSQLVVAGGPCACNPEPLADFFDLFFIGEGEEVDLEVVALYREYKKQNRSKEEFLIAASRIEGVYVPSLYDVSYNEDHTVKSIVPKAGAPMPVQKRIMMDVDKSYFPDKFVVPYIEIVHDRTVAEVLRGCIRGCRFCQAGFLYRPFREKSVDVIDRQCHDLCDNTGYDEISLSSLSTSDHSKLNELIDQLHTWTEKENTGISLPSLRVDNFSPELMSKIKSVRRSGLTFAPEAGTQRLRDVINKNVTEEELMKTVNTAFKGGWTTIKLYFMIGLPTETLDDVAGIAELGQKVVDAFYENPDKPKGKSVKVTVSASSFVPKPFTPFQWEPQDTMEMLRKKQRHLVGSVKTRKVEPNWHEADTSLLEAVFARGDRRLCDVLLEAFQSGCKMDGWQNFFSFSKWMEIFKKCGIDPAFYANRRRSFDEVLPWDHLDYGIQKSFLIEECKKAYSNATTPNCREQCSSCGAACFKGGICYEKRQSMV</sequence>
<dbReference type="SMART" id="SM00729">
    <property type="entry name" value="Elp3"/>
    <property type="match status" value="1"/>
</dbReference>
<dbReference type="InterPro" id="IPR045784">
    <property type="entry name" value="Radical_SAM_N2"/>
</dbReference>
<dbReference type="InterPro" id="IPR007197">
    <property type="entry name" value="rSAM"/>
</dbReference>
<dbReference type="PANTHER" id="PTHR42731">
    <property type="entry name" value="SLL1084 PROTEIN"/>
    <property type="match status" value="1"/>
</dbReference>
<dbReference type="Pfam" id="PF19864">
    <property type="entry name" value="Radical_SAM_N2"/>
    <property type="match status" value="1"/>
</dbReference>
<dbReference type="InterPro" id="IPR023404">
    <property type="entry name" value="rSAM_horseshoe"/>
</dbReference>
<comment type="caution">
    <text evidence="2">The sequence shown here is derived from an EMBL/GenBank/DDBJ whole genome shotgun (WGS) entry which is preliminary data.</text>
</comment>
<organism evidence="2 3">
    <name type="scientific">Caproiciproducens faecalis</name>
    <dbReference type="NCBI Taxonomy" id="2820301"/>
    <lineage>
        <taxon>Bacteria</taxon>
        <taxon>Bacillati</taxon>
        <taxon>Bacillota</taxon>
        <taxon>Clostridia</taxon>
        <taxon>Eubacteriales</taxon>
        <taxon>Acutalibacteraceae</taxon>
        <taxon>Caproiciproducens</taxon>
    </lineage>
</organism>
<dbReference type="PANTHER" id="PTHR42731:SF1">
    <property type="entry name" value="RADICAL SAM DOMAIN PROTEIN"/>
    <property type="match status" value="1"/>
</dbReference>
<dbReference type="PROSITE" id="PS51918">
    <property type="entry name" value="RADICAL_SAM"/>
    <property type="match status" value="1"/>
</dbReference>